<name>A0A061A8J4_ONCMY</name>
<evidence type="ECO:0000313" key="3">
    <source>
        <dbReference type="Proteomes" id="UP000193380"/>
    </source>
</evidence>
<dbReference type="EMBL" id="FR981011">
    <property type="protein sequence ID" value="CDR18935.1"/>
    <property type="molecule type" value="Genomic_DNA"/>
</dbReference>
<evidence type="ECO:0000256" key="1">
    <source>
        <dbReference type="SAM" id="MobiDB-lite"/>
    </source>
</evidence>
<evidence type="ECO:0000313" key="2">
    <source>
        <dbReference type="EMBL" id="CDR18935.1"/>
    </source>
</evidence>
<feature type="region of interest" description="Disordered" evidence="1">
    <location>
        <begin position="259"/>
        <end position="282"/>
    </location>
</feature>
<proteinExistence type="predicted"/>
<reference evidence="2" key="1">
    <citation type="journal article" date="2014" name="Nat. Commun.">
        <title>The rainbow trout genome provides novel insights into evolution after whole-genome duplication in vertebrates.</title>
        <authorList>
            <person name="Berthelot C."/>
            <person name="Brunet F."/>
            <person name="Chalopin D."/>
            <person name="Juanchich A."/>
            <person name="Bernard M."/>
            <person name="Noel B."/>
            <person name="Bento P."/>
            <person name="Da Silva C."/>
            <person name="Labadie K."/>
            <person name="Alberti A."/>
            <person name="Aury J.M."/>
            <person name="Louis A."/>
            <person name="Dehais P."/>
            <person name="Bardou P."/>
            <person name="Montfort J."/>
            <person name="Klopp C."/>
            <person name="Cabau C."/>
            <person name="Gaspin C."/>
            <person name="Thorgaard G.H."/>
            <person name="Boussaha M."/>
            <person name="Quillet E."/>
            <person name="Guyomard R."/>
            <person name="Galiana D."/>
            <person name="Bobe J."/>
            <person name="Volff J.N."/>
            <person name="Genet C."/>
            <person name="Wincker P."/>
            <person name="Jaillon O."/>
            <person name="Roest Crollius H."/>
            <person name="Guiguen Y."/>
        </authorList>
    </citation>
    <scope>NUCLEOTIDE SEQUENCE [LARGE SCALE GENOMIC DNA]</scope>
</reference>
<accession>A0A061A8J4</accession>
<dbReference type="Proteomes" id="UP000193380">
    <property type="component" value="Unassembled WGS sequence"/>
</dbReference>
<dbReference type="PANTHER" id="PTHR47510:SF3">
    <property type="entry name" value="ENDO_EXONUCLEASE_PHOSPHATASE DOMAIN-CONTAINING PROTEIN"/>
    <property type="match status" value="1"/>
</dbReference>
<organism evidence="2 3">
    <name type="scientific">Oncorhynchus mykiss</name>
    <name type="common">Rainbow trout</name>
    <name type="synonym">Salmo gairdneri</name>
    <dbReference type="NCBI Taxonomy" id="8022"/>
    <lineage>
        <taxon>Eukaryota</taxon>
        <taxon>Metazoa</taxon>
        <taxon>Chordata</taxon>
        <taxon>Craniata</taxon>
        <taxon>Vertebrata</taxon>
        <taxon>Euteleostomi</taxon>
        <taxon>Actinopterygii</taxon>
        <taxon>Neopterygii</taxon>
        <taxon>Teleostei</taxon>
        <taxon>Protacanthopterygii</taxon>
        <taxon>Salmoniformes</taxon>
        <taxon>Salmonidae</taxon>
        <taxon>Salmoninae</taxon>
        <taxon>Oncorhynchus</taxon>
    </lineage>
</organism>
<dbReference type="PaxDb" id="8022-A0A061A8J4"/>
<dbReference type="PANTHER" id="PTHR47510">
    <property type="entry name" value="REVERSE TRANSCRIPTASE DOMAIN-CONTAINING PROTEIN"/>
    <property type="match status" value="1"/>
</dbReference>
<evidence type="ECO:0008006" key="4">
    <source>
        <dbReference type="Google" id="ProtNLM"/>
    </source>
</evidence>
<sequence>MSTALSTKGILFDYNHSRIYSPPSRHIDGSERTLFDSLQTGIHISGGCILVAGDFNKANLKTRLPKLYQHIDCATRAGKTLDHCYSNFRNAYKALPRSPFGKADHDSILLIPAYRQKLKQEAPALRSVQRWSDQSDSTLQDCFHHVDWDMFRIASDNNIDEYADSVSEFIRTCVEDVVPIATIKTFPNQKPWIDGSIRVKLKARTTAFNQGKVTGNMTEYKQCSYSLRKAIKQAKRQYSDKVESQFNGSDTRYVAGSTVNHGLQKENQPRHGPGCFAPRQTK</sequence>
<gene>
    <name evidence="2" type="ORF">GSONMT00001927001</name>
</gene>
<reference evidence="2" key="2">
    <citation type="submission" date="2014-03" db="EMBL/GenBank/DDBJ databases">
        <authorList>
            <person name="Genoscope - CEA"/>
        </authorList>
    </citation>
    <scope>NUCLEOTIDE SEQUENCE</scope>
</reference>
<dbReference type="AlphaFoldDB" id="A0A061A8J4"/>
<protein>
    <recommendedName>
        <fullName evidence="4">Endonuclease/exonuclease/phosphatase domain-containing protein</fullName>
    </recommendedName>
</protein>